<dbReference type="RefSeq" id="WP_229202859.1">
    <property type="nucleotide sequence ID" value="NZ_JACHKT010000018.1"/>
</dbReference>
<evidence type="ECO:0000313" key="7">
    <source>
        <dbReference type="Proteomes" id="UP000524404"/>
    </source>
</evidence>
<comment type="similarity">
    <text evidence="1 3 5">Belongs to the GrpE family.</text>
</comment>
<evidence type="ECO:0000256" key="3">
    <source>
        <dbReference type="HAMAP-Rule" id="MF_01151"/>
    </source>
</evidence>
<dbReference type="InterPro" id="IPR013805">
    <property type="entry name" value="GrpE_CC"/>
</dbReference>
<dbReference type="PANTHER" id="PTHR21237:SF23">
    <property type="entry name" value="GRPE PROTEIN HOMOLOG, MITOCHONDRIAL"/>
    <property type="match status" value="1"/>
</dbReference>
<dbReference type="InterPro" id="IPR009012">
    <property type="entry name" value="GrpE_head"/>
</dbReference>
<dbReference type="GO" id="GO:0051087">
    <property type="term" value="F:protein-folding chaperone binding"/>
    <property type="evidence" value="ECO:0007669"/>
    <property type="project" value="InterPro"/>
</dbReference>
<protein>
    <recommendedName>
        <fullName evidence="3 4">Protein GrpE</fullName>
    </recommendedName>
    <alternativeName>
        <fullName evidence="3">HSP-70 cofactor</fullName>
    </alternativeName>
</protein>
<dbReference type="GO" id="GO:0006457">
    <property type="term" value="P:protein folding"/>
    <property type="evidence" value="ECO:0007669"/>
    <property type="project" value="InterPro"/>
</dbReference>
<dbReference type="PRINTS" id="PR00773">
    <property type="entry name" value="GRPEPROTEIN"/>
</dbReference>
<dbReference type="GO" id="GO:0042803">
    <property type="term" value="F:protein homodimerization activity"/>
    <property type="evidence" value="ECO:0007669"/>
    <property type="project" value="InterPro"/>
</dbReference>
<comment type="subcellular location">
    <subcellularLocation>
        <location evidence="3">Cytoplasm</location>
    </subcellularLocation>
</comment>
<comment type="caution">
    <text evidence="6">The sequence shown here is derived from an EMBL/GenBank/DDBJ whole genome shotgun (WGS) entry which is preliminary data.</text>
</comment>
<evidence type="ECO:0000256" key="1">
    <source>
        <dbReference type="ARBA" id="ARBA00009054"/>
    </source>
</evidence>
<dbReference type="HAMAP" id="MF_01151">
    <property type="entry name" value="GrpE"/>
    <property type="match status" value="1"/>
</dbReference>
<proteinExistence type="inferred from homology"/>
<dbReference type="Gene3D" id="3.90.20.20">
    <property type="match status" value="1"/>
</dbReference>
<dbReference type="GO" id="GO:0005737">
    <property type="term" value="C:cytoplasm"/>
    <property type="evidence" value="ECO:0007669"/>
    <property type="project" value="UniProtKB-SubCell"/>
</dbReference>
<dbReference type="InterPro" id="IPR000740">
    <property type="entry name" value="GrpE"/>
</dbReference>
<sequence>MAKLLRVLSKYKNKAKSILKMENKEELQTEEQVLTQETDNVSENIEAVIEETVEISETEKLQGEIAELKDKYLRLYSDFDNFRKRTAKEKLEMIQSASEKVIVDVIPVIDDIERATANAQEGEISEGIQLIFNKLINILAAKGLKPMDAKGQVFNPDVHEAITQFPAPTEEDKGKVFDVVEKGYYLNEKVIRFAKVVVAN</sequence>
<evidence type="ECO:0000256" key="2">
    <source>
        <dbReference type="ARBA" id="ARBA00023186"/>
    </source>
</evidence>
<dbReference type="Gene3D" id="2.30.22.10">
    <property type="entry name" value="Head domain of nucleotide exchange factor GrpE"/>
    <property type="match status" value="1"/>
</dbReference>
<evidence type="ECO:0000313" key="6">
    <source>
        <dbReference type="EMBL" id="MBB6004014.1"/>
    </source>
</evidence>
<keyword evidence="7" id="KW-1185">Reference proteome</keyword>
<dbReference type="Pfam" id="PF01025">
    <property type="entry name" value="GrpE"/>
    <property type="match status" value="1"/>
</dbReference>
<dbReference type="SUPFAM" id="SSF51064">
    <property type="entry name" value="Head domain of nucleotide exchange factor GrpE"/>
    <property type="match status" value="1"/>
</dbReference>
<dbReference type="AlphaFoldDB" id="A0A841EP74"/>
<comment type="function">
    <text evidence="3 4">Participates actively in the response to hyperosmotic and heat shock by preventing the aggregation of stress-denatured proteins, in association with DnaK and GrpE. It is the nucleotide exchange factor for DnaK and may function as a thermosensor. Unfolded proteins bind initially to DnaJ; upon interaction with the DnaJ-bound protein, DnaK hydrolyzes its bound ATP, resulting in the formation of a stable complex. GrpE releases ADP from DnaK; ATP binding to DnaK triggers the release of the substrate protein, thus completing the reaction cycle. Several rounds of ATP-dependent interactions between DnaJ, DnaK and GrpE are required for fully efficient folding.</text>
</comment>
<gene>
    <name evidence="3" type="primary">grpE</name>
    <name evidence="6" type="ORF">HNP25_002675</name>
</gene>
<evidence type="ECO:0000256" key="4">
    <source>
        <dbReference type="RuleBase" id="RU000639"/>
    </source>
</evidence>
<evidence type="ECO:0000256" key="5">
    <source>
        <dbReference type="RuleBase" id="RU004478"/>
    </source>
</evidence>
<dbReference type="GO" id="GO:0000774">
    <property type="term" value="F:adenyl-nucleotide exchange factor activity"/>
    <property type="evidence" value="ECO:0007669"/>
    <property type="project" value="InterPro"/>
</dbReference>
<dbReference type="GO" id="GO:0051082">
    <property type="term" value="F:unfolded protein binding"/>
    <property type="evidence" value="ECO:0007669"/>
    <property type="project" value="TreeGrafter"/>
</dbReference>
<dbReference type="Proteomes" id="UP000524404">
    <property type="component" value="Unassembled WGS sequence"/>
</dbReference>
<dbReference type="PROSITE" id="PS01071">
    <property type="entry name" value="GRPE"/>
    <property type="match status" value="1"/>
</dbReference>
<dbReference type="SUPFAM" id="SSF58014">
    <property type="entry name" value="Coiled-coil domain of nucleotide exchange factor GrpE"/>
    <property type="match status" value="1"/>
</dbReference>
<keyword evidence="2 3" id="KW-0143">Chaperone</keyword>
<comment type="subunit">
    <text evidence="3">Homodimer.</text>
</comment>
<dbReference type="PANTHER" id="PTHR21237">
    <property type="entry name" value="GRPE PROTEIN"/>
    <property type="match status" value="1"/>
</dbReference>
<dbReference type="EMBL" id="JACHKT010000018">
    <property type="protein sequence ID" value="MBB6004014.1"/>
    <property type="molecule type" value="Genomic_DNA"/>
</dbReference>
<dbReference type="CDD" id="cd00446">
    <property type="entry name" value="GrpE"/>
    <property type="match status" value="1"/>
</dbReference>
<keyword evidence="3 4" id="KW-0346">Stress response</keyword>
<reference evidence="6 7" key="1">
    <citation type="submission" date="2020-08" db="EMBL/GenBank/DDBJ databases">
        <title>Functional genomics of gut bacteria from endangered species of beetles.</title>
        <authorList>
            <person name="Carlos-Shanley C."/>
        </authorList>
    </citation>
    <scope>NUCLEOTIDE SEQUENCE [LARGE SCALE GENOMIC DNA]</scope>
    <source>
        <strain evidence="6 7">S00070</strain>
    </source>
</reference>
<accession>A0A841EP74</accession>
<name>A0A841EP74_9BACT</name>
<organism evidence="6 7">
    <name type="scientific">Arcicella rosea</name>
    <dbReference type="NCBI Taxonomy" id="502909"/>
    <lineage>
        <taxon>Bacteria</taxon>
        <taxon>Pseudomonadati</taxon>
        <taxon>Bacteroidota</taxon>
        <taxon>Cytophagia</taxon>
        <taxon>Cytophagales</taxon>
        <taxon>Flectobacillaceae</taxon>
        <taxon>Arcicella</taxon>
    </lineage>
</organism>
<keyword evidence="3" id="KW-0963">Cytoplasm</keyword>